<name>A0A1U7CZJ5_9BACT</name>
<keyword evidence="2" id="KW-1185">Reference proteome</keyword>
<dbReference type="OrthoDB" id="9898929at2"/>
<geneLocation type="plasmid" evidence="2">
    <name>palbo2</name>
</geneLocation>
<proteinExistence type="predicted"/>
<dbReference type="KEGG" id="pbor:BSF38_20031"/>
<sequence>MTPLEQLFRLEIEFHRRLRVEAPGTGDASSLHTSYALQAGYEPLLAATGRMTGPELKALKDRMLMAGDARDVMAASDSLHHLLGVSPLDSR</sequence>
<organism evidence="1 2">
    <name type="scientific">Paludisphaera borealis</name>
    <dbReference type="NCBI Taxonomy" id="1387353"/>
    <lineage>
        <taxon>Bacteria</taxon>
        <taxon>Pseudomonadati</taxon>
        <taxon>Planctomycetota</taxon>
        <taxon>Planctomycetia</taxon>
        <taxon>Isosphaerales</taxon>
        <taxon>Isosphaeraceae</taxon>
        <taxon>Paludisphaera</taxon>
    </lineage>
</organism>
<dbReference type="AlphaFoldDB" id="A0A1U7CZJ5"/>
<evidence type="ECO:0000313" key="2">
    <source>
        <dbReference type="Proteomes" id="UP000186309"/>
    </source>
</evidence>
<dbReference type="EMBL" id="CP019084">
    <property type="protein sequence ID" value="APW64313.1"/>
    <property type="molecule type" value="Genomic_DNA"/>
</dbReference>
<keyword evidence="1" id="KW-0614">Plasmid</keyword>
<reference evidence="1 2" key="1">
    <citation type="submission" date="2016-12" db="EMBL/GenBank/DDBJ databases">
        <title>Comparative genomics of four Isosphaeraceae planctomycetes: a common pool of plasmids and glycoside hydrolase genes.</title>
        <authorList>
            <person name="Ivanova A."/>
        </authorList>
    </citation>
    <scope>NUCLEOTIDE SEQUENCE [LARGE SCALE GENOMIC DNA]</scope>
    <source>
        <strain evidence="1 2">PX4</strain>
        <plasmid evidence="2">palbo2</plasmid>
    </source>
</reference>
<gene>
    <name evidence="1" type="ORF">BSF38_20031</name>
</gene>
<accession>A0A1U7CZJ5</accession>
<dbReference type="Proteomes" id="UP000186309">
    <property type="component" value="Plasmid PALBO2"/>
</dbReference>
<dbReference type="RefSeq" id="WP_076351860.1">
    <property type="nucleotide sequence ID" value="NZ_CP019084.1"/>
</dbReference>
<evidence type="ECO:0000313" key="1">
    <source>
        <dbReference type="EMBL" id="APW64313.1"/>
    </source>
</evidence>
<protein>
    <submittedName>
        <fullName evidence="1">Uncharacterized protein</fullName>
    </submittedName>
</protein>